<feature type="transmembrane region" description="Helical" evidence="1">
    <location>
        <begin position="52"/>
        <end position="72"/>
    </location>
</feature>
<keyword evidence="1" id="KW-0812">Transmembrane</keyword>
<sequence>MIASFDTICKLNMANICLTCNAYIGALFALTCIILLTLLCKKRDSSRVRLKLLLGYCLYYIHMIICSTKQTLLSMHAHVLITTSTSPLNFFSFNKFSFT</sequence>
<gene>
    <name evidence="2" type="ORF">TRIP_E150004</name>
</gene>
<organism evidence="2">
    <name type="scientific">uncultured Spirochaetota bacterium</name>
    <dbReference type="NCBI Taxonomy" id="460511"/>
    <lineage>
        <taxon>Bacteria</taxon>
        <taxon>Pseudomonadati</taxon>
        <taxon>Spirochaetota</taxon>
        <taxon>environmental samples</taxon>
    </lineage>
</organism>
<keyword evidence="1" id="KW-1133">Transmembrane helix</keyword>
<accession>A0A652ZSJ3</accession>
<dbReference type="AlphaFoldDB" id="A0A652ZSJ3"/>
<evidence type="ECO:0000256" key="1">
    <source>
        <dbReference type="SAM" id="Phobius"/>
    </source>
</evidence>
<dbReference type="EMBL" id="UPXP01000007">
    <property type="protein sequence ID" value="VBB38752.1"/>
    <property type="molecule type" value="Genomic_DNA"/>
</dbReference>
<evidence type="ECO:0000313" key="2">
    <source>
        <dbReference type="EMBL" id="VBB38752.1"/>
    </source>
</evidence>
<protein>
    <submittedName>
        <fullName evidence="2">Uncharacterized protein</fullName>
    </submittedName>
</protein>
<proteinExistence type="predicted"/>
<keyword evidence="1" id="KW-0472">Membrane</keyword>
<feature type="transmembrane region" description="Helical" evidence="1">
    <location>
        <begin position="22"/>
        <end position="40"/>
    </location>
</feature>
<name>A0A652ZSJ3_9SPIR</name>
<reference evidence="2" key="1">
    <citation type="submission" date="2018-07" db="EMBL/GenBank/DDBJ databases">
        <authorList>
            <consortium name="Genoscope - CEA"/>
            <person name="William W."/>
        </authorList>
    </citation>
    <scope>NUCLEOTIDE SEQUENCE</scope>
    <source>
        <strain evidence="2">IK1</strain>
    </source>
</reference>